<dbReference type="Pfam" id="PF05354">
    <property type="entry name" value="Phage_attach"/>
    <property type="match status" value="1"/>
</dbReference>
<reference evidence="1 2" key="1">
    <citation type="journal article" date="2016" name="Nat. Commun.">
        <title>Thousands of microbial genomes shed light on interconnected biogeochemical processes in an aquifer system.</title>
        <authorList>
            <person name="Anantharaman K."/>
            <person name="Brown C.T."/>
            <person name="Hug L.A."/>
            <person name="Sharon I."/>
            <person name="Castelle C.J."/>
            <person name="Probst A.J."/>
            <person name="Thomas B.C."/>
            <person name="Singh A."/>
            <person name="Wilkins M.J."/>
            <person name="Karaoz U."/>
            <person name="Brodie E.L."/>
            <person name="Williams K.H."/>
            <person name="Hubbard S.S."/>
            <person name="Banfield J.F."/>
        </authorList>
    </citation>
    <scope>NUCLEOTIDE SEQUENCE [LARGE SCALE GENOMIC DNA]</scope>
</reference>
<evidence type="ECO:0000313" key="2">
    <source>
        <dbReference type="Proteomes" id="UP000179344"/>
    </source>
</evidence>
<gene>
    <name evidence="1" type="ORF">A2V92_03730</name>
</gene>
<sequence>MAIEDDTDRATFFATDEHGETVVIAGGNVNGIFDNAYFSIATGNADVASSKPAFICRAADVSAIVIGTSTMIRFGTTYRIVNQEPDGTGMTVLILERQ</sequence>
<dbReference type="InterPro" id="IPR053734">
    <property type="entry name" value="Phage_Head-Tail_Connect_sf"/>
</dbReference>
<protein>
    <submittedName>
        <fullName evidence="1">Uncharacterized protein</fullName>
    </submittedName>
</protein>
<proteinExistence type="predicted"/>
<dbReference type="AlphaFoldDB" id="A0A1F6THD9"/>
<dbReference type="GO" id="GO:0019068">
    <property type="term" value="P:virion assembly"/>
    <property type="evidence" value="ECO:0007669"/>
    <property type="project" value="InterPro"/>
</dbReference>
<name>A0A1F6THD9_9PROT</name>
<dbReference type="Proteomes" id="UP000179344">
    <property type="component" value="Unassembled WGS sequence"/>
</dbReference>
<evidence type="ECO:0000313" key="1">
    <source>
        <dbReference type="EMBL" id="OGI44524.1"/>
    </source>
</evidence>
<dbReference type="EMBL" id="MFST01000045">
    <property type="protein sequence ID" value="OGI44524.1"/>
    <property type="molecule type" value="Genomic_DNA"/>
</dbReference>
<organism evidence="1 2">
    <name type="scientific">Candidatus Muproteobacteria bacterium RBG_16_65_31</name>
    <dbReference type="NCBI Taxonomy" id="1817759"/>
    <lineage>
        <taxon>Bacteria</taxon>
        <taxon>Pseudomonadati</taxon>
        <taxon>Pseudomonadota</taxon>
        <taxon>Candidatus Muproteobacteria</taxon>
    </lineage>
</organism>
<dbReference type="InterPro" id="IPR008018">
    <property type="entry name" value="Phage_tail_attach_FII"/>
</dbReference>
<accession>A0A1F6THD9</accession>
<dbReference type="Gene3D" id="2.40.10.180">
    <property type="entry name" value="Phage tail proteins"/>
    <property type="match status" value="1"/>
</dbReference>
<comment type="caution">
    <text evidence="1">The sequence shown here is derived from an EMBL/GenBank/DDBJ whole genome shotgun (WGS) entry which is preliminary data.</text>
</comment>